<comment type="subcellular location">
    <subcellularLocation>
        <location evidence="1">Membrane</location>
        <topology evidence="1">Multi-pass membrane protein</topology>
    </subcellularLocation>
</comment>
<keyword evidence="7" id="KW-1185">Reference proteome</keyword>
<evidence type="ECO:0000256" key="3">
    <source>
        <dbReference type="ARBA" id="ARBA00022989"/>
    </source>
</evidence>
<organism evidence="6 7">
    <name type="scientific">Piedraia hortae CBS 480.64</name>
    <dbReference type="NCBI Taxonomy" id="1314780"/>
    <lineage>
        <taxon>Eukaryota</taxon>
        <taxon>Fungi</taxon>
        <taxon>Dikarya</taxon>
        <taxon>Ascomycota</taxon>
        <taxon>Pezizomycotina</taxon>
        <taxon>Dothideomycetes</taxon>
        <taxon>Dothideomycetidae</taxon>
        <taxon>Capnodiales</taxon>
        <taxon>Piedraiaceae</taxon>
        <taxon>Piedraia</taxon>
    </lineage>
</organism>
<feature type="transmembrane region" description="Helical" evidence="5">
    <location>
        <begin position="86"/>
        <end position="108"/>
    </location>
</feature>
<dbReference type="Proteomes" id="UP000799421">
    <property type="component" value="Unassembled WGS sequence"/>
</dbReference>
<dbReference type="OrthoDB" id="4521223at2759"/>
<evidence type="ECO:0000256" key="4">
    <source>
        <dbReference type="ARBA" id="ARBA00023136"/>
    </source>
</evidence>
<proteinExistence type="predicted"/>
<sequence length="287" mass="31135">MADRRLCDKVTPLCPVEATLYGYRPSLGGNAFLVAIFSICALIQIALALRYRARRSFSIVMAIGTAGEAVGYGGRVMMNSNPWSGAGFKTQIVCLIFCPSFLAAAIYLTLKHLVIHFGAIKSRLKPKLYTWIFISCDLVSILTQSIGGGVAAAAESNPKILDVGDNLMIAGIAFQVVTMFACMCLAAEFGYKVYRQPIGAEKSRELSGKFNYYAICSSAAFVAIFIRCVYRLPEMAGGWGNSLMKNETAFMILDGMMIAIASILLTTAHPAIFFPEAGWNDVPRDAL</sequence>
<evidence type="ECO:0000256" key="1">
    <source>
        <dbReference type="ARBA" id="ARBA00004141"/>
    </source>
</evidence>
<feature type="transmembrane region" description="Helical" evidence="5">
    <location>
        <begin position="210"/>
        <end position="230"/>
    </location>
</feature>
<accession>A0A6A7BWJ8</accession>
<dbReference type="PANTHER" id="PTHR31465:SF8">
    <property type="entry name" value="DOMAIN PROTEIN, PUTATIVE (AFU_ORTHOLOGUE AFUA_6G14140)-RELATED"/>
    <property type="match status" value="1"/>
</dbReference>
<feature type="transmembrane region" description="Helical" evidence="5">
    <location>
        <begin position="167"/>
        <end position="189"/>
    </location>
</feature>
<dbReference type="AlphaFoldDB" id="A0A6A7BWJ8"/>
<feature type="transmembrane region" description="Helical" evidence="5">
    <location>
        <begin position="250"/>
        <end position="274"/>
    </location>
</feature>
<feature type="transmembrane region" description="Helical" evidence="5">
    <location>
        <begin position="31"/>
        <end position="49"/>
    </location>
</feature>
<protein>
    <submittedName>
        <fullName evidence="6">RTA1-domain-containing protein</fullName>
    </submittedName>
</protein>
<evidence type="ECO:0000313" key="7">
    <source>
        <dbReference type="Proteomes" id="UP000799421"/>
    </source>
</evidence>
<evidence type="ECO:0000256" key="2">
    <source>
        <dbReference type="ARBA" id="ARBA00022692"/>
    </source>
</evidence>
<dbReference type="PANTHER" id="PTHR31465">
    <property type="entry name" value="PROTEIN RTA1-RELATED"/>
    <property type="match status" value="1"/>
</dbReference>
<feature type="transmembrane region" description="Helical" evidence="5">
    <location>
        <begin position="56"/>
        <end position="74"/>
    </location>
</feature>
<dbReference type="EMBL" id="MU005994">
    <property type="protein sequence ID" value="KAF2859357.1"/>
    <property type="molecule type" value="Genomic_DNA"/>
</dbReference>
<name>A0A6A7BWJ8_9PEZI</name>
<dbReference type="InterPro" id="IPR007568">
    <property type="entry name" value="RTA1"/>
</dbReference>
<evidence type="ECO:0000313" key="6">
    <source>
        <dbReference type="EMBL" id="KAF2859357.1"/>
    </source>
</evidence>
<dbReference type="Pfam" id="PF04479">
    <property type="entry name" value="RTA1"/>
    <property type="match status" value="1"/>
</dbReference>
<dbReference type="GO" id="GO:0005886">
    <property type="term" value="C:plasma membrane"/>
    <property type="evidence" value="ECO:0007669"/>
    <property type="project" value="TreeGrafter"/>
</dbReference>
<gene>
    <name evidence="6" type="ORF">K470DRAFT_234635</name>
</gene>
<keyword evidence="4 5" id="KW-0472">Membrane</keyword>
<keyword evidence="2 5" id="KW-0812">Transmembrane</keyword>
<evidence type="ECO:0000256" key="5">
    <source>
        <dbReference type="SAM" id="Phobius"/>
    </source>
</evidence>
<keyword evidence="3 5" id="KW-1133">Transmembrane helix</keyword>
<reference evidence="6" key="1">
    <citation type="journal article" date="2020" name="Stud. Mycol.">
        <title>101 Dothideomycetes genomes: a test case for predicting lifestyles and emergence of pathogens.</title>
        <authorList>
            <person name="Haridas S."/>
            <person name="Albert R."/>
            <person name="Binder M."/>
            <person name="Bloem J."/>
            <person name="Labutti K."/>
            <person name="Salamov A."/>
            <person name="Andreopoulos B."/>
            <person name="Baker S."/>
            <person name="Barry K."/>
            <person name="Bills G."/>
            <person name="Bluhm B."/>
            <person name="Cannon C."/>
            <person name="Castanera R."/>
            <person name="Culley D."/>
            <person name="Daum C."/>
            <person name="Ezra D."/>
            <person name="Gonzalez J."/>
            <person name="Henrissat B."/>
            <person name="Kuo A."/>
            <person name="Liang C."/>
            <person name="Lipzen A."/>
            <person name="Lutzoni F."/>
            <person name="Magnuson J."/>
            <person name="Mondo S."/>
            <person name="Nolan M."/>
            <person name="Ohm R."/>
            <person name="Pangilinan J."/>
            <person name="Park H.-J."/>
            <person name="Ramirez L."/>
            <person name="Alfaro M."/>
            <person name="Sun H."/>
            <person name="Tritt A."/>
            <person name="Yoshinaga Y."/>
            <person name="Zwiers L.-H."/>
            <person name="Turgeon B."/>
            <person name="Goodwin S."/>
            <person name="Spatafora J."/>
            <person name="Crous P."/>
            <person name="Grigoriev I."/>
        </authorList>
    </citation>
    <scope>NUCLEOTIDE SEQUENCE</scope>
    <source>
        <strain evidence="6">CBS 480.64</strain>
    </source>
</reference>
<dbReference type="GO" id="GO:0000324">
    <property type="term" value="C:fungal-type vacuole"/>
    <property type="evidence" value="ECO:0007669"/>
    <property type="project" value="TreeGrafter"/>
</dbReference>
<feature type="transmembrane region" description="Helical" evidence="5">
    <location>
        <begin position="128"/>
        <end position="147"/>
    </location>
</feature>